<evidence type="ECO:0000256" key="7">
    <source>
        <dbReference type="RuleBase" id="RU363032"/>
    </source>
</evidence>
<evidence type="ECO:0000256" key="4">
    <source>
        <dbReference type="ARBA" id="ARBA00022692"/>
    </source>
</evidence>
<dbReference type="Proteomes" id="UP000033772">
    <property type="component" value="Unassembled WGS sequence"/>
</dbReference>
<keyword evidence="3" id="KW-1003">Cell membrane</keyword>
<evidence type="ECO:0000256" key="1">
    <source>
        <dbReference type="ARBA" id="ARBA00004651"/>
    </source>
</evidence>
<comment type="caution">
    <text evidence="9">The sequence shown here is derived from an EMBL/GenBank/DDBJ whole genome shotgun (WGS) entry which is preliminary data.</text>
</comment>
<protein>
    <submittedName>
        <fullName evidence="9">ABC transporter permease</fullName>
    </submittedName>
</protein>
<dbReference type="GO" id="GO:0055085">
    <property type="term" value="P:transmembrane transport"/>
    <property type="evidence" value="ECO:0007669"/>
    <property type="project" value="InterPro"/>
</dbReference>
<reference evidence="9" key="1">
    <citation type="submission" date="2016-10" db="EMBL/GenBank/DDBJ databases">
        <title>Draft Genome Sequence of Nocardioides luteus Strain BAFB, an Alkane-Degrading Bacterium Isolated from JP-7 Polluted Soil.</title>
        <authorList>
            <person name="Brown L."/>
            <person name="Ruiz O.N."/>
            <person name="Gunasekera T."/>
        </authorList>
    </citation>
    <scope>NUCLEOTIDE SEQUENCE [LARGE SCALE GENOMIC DNA]</scope>
    <source>
        <strain evidence="9">BAFB</strain>
    </source>
</reference>
<dbReference type="PANTHER" id="PTHR30193">
    <property type="entry name" value="ABC TRANSPORTER PERMEASE PROTEIN"/>
    <property type="match status" value="1"/>
</dbReference>
<dbReference type="PANTHER" id="PTHR30193:SF37">
    <property type="entry name" value="INNER MEMBRANE ABC TRANSPORTER PERMEASE PROTEIN YCJO"/>
    <property type="match status" value="1"/>
</dbReference>
<evidence type="ECO:0000313" key="10">
    <source>
        <dbReference type="Proteomes" id="UP000033772"/>
    </source>
</evidence>
<evidence type="ECO:0000256" key="6">
    <source>
        <dbReference type="ARBA" id="ARBA00023136"/>
    </source>
</evidence>
<feature type="transmembrane region" description="Helical" evidence="7">
    <location>
        <begin position="292"/>
        <end position="311"/>
    </location>
</feature>
<evidence type="ECO:0000256" key="5">
    <source>
        <dbReference type="ARBA" id="ARBA00022989"/>
    </source>
</evidence>
<dbReference type="PROSITE" id="PS50928">
    <property type="entry name" value="ABC_TM1"/>
    <property type="match status" value="1"/>
</dbReference>
<organism evidence="9 10">
    <name type="scientific">Nocardioides luteus</name>
    <dbReference type="NCBI Taxonomy" id="1844"/>
    <lineage>
        <taxon>Bacteria</taxon>
        <taxon>Bacillati</taxon>
        <taxon>Actinomycetota</taxon>
        <taxon>Actinomycetes</taxon>
        <taxon>Propionibacteriales</taxon>
        <taxon>Nocardioidaceae</taxon>
        <taxon>Nocardioides</taxon>
    </lineage>
</organism>
<dbReference type="Gene3D" id="1.10.3720.10">
    <property type="entry name" value="MetI-like"/>
    <property type="match status" value="1"/>
</dbReference>
<feature type="transmembrane region" description="Helical" evidence="7">
    <location>
        <begin position="188"/>
        <end position="208"/>
    </location>
</feature>
<dbReference type="EMBL" id="JZDQ02000006">
    <property type="protein sequence ID" value="OIJ27894.1"/>
    <property type="molecule type" value="Genomic_DNA"/>
</dbReference>
<dbReference type="InterPro" id="IPR000515">
    <property type="entry name" value="MetI-like"/>
</dbReference>
<feature type="domain" description="ABC transmembrane type-1" evidence="8">
    <location>
        <begin position="90"/>
        <end position="308"/>
    </location>
</feature>
<evidence type="ECO:0000256" key="2">
    <source>
        <dbReference type="ARBA" id="ARBA00022448"/>
    </source>
</evidence>
<gene>
    <name evidence="9" type="ORF">UG56_006000</name>
</gene>
<keyword evidence="5 7" id="KW-1133">Transmembrane helix</keyword>
<dbReference type="InterPro" id="IPR035906">
    <property type="entry name" value="MetI-like_sf"/>
</dbReference>
<dbReference type="GO" id="GO:0005886">
    <property type="term" value="C:plasma membrane"/>
    <property type="evidence" value="ECO:0007669"/>
    <property type="project" value="UniProtKB-SubCell"/>
</dbReference>
<keyword evidence="6 7" id="KW-0472">Membrane</keyword>
<evidence type="ECO:0000259" key="8">
    <source>
        <dbReference type="PROSITE" id="PS50928"/>
    </source>
</evidence>
<dbReference type="InterPro" id="IPR051393">
    <property type="entry name" value="ABC_transporter_permease"/>
</dbReference>
<evidence type="ECO:0000313" key="9">
    <source>
        <dbReference type="EMBL" id="OIJ27894.1"/>
    </source>
</evidence>
<feature type="transmembrane region" description="Helical" evidence="7">
    <location>
        <begin position="94"/>
        <end position="115"/>
    </location>
</feature>
<feature type="transmembrane region" description="Helical" evidence="7">
    <location>
        <begin position="229"/>
        <end position="249"/>
    </location>
</feature>
<comment type="subcellular location">
    <subcellularLocation>
        <location evidence="1 7">Cell membrane</location>
        <topology evidence="1 7">Multi-pass membrane protein</topology>
    </subcellularLocation>
</comment>
<dbReference type="Pfam" id="PF00528">
    <property type="entry name" value="BPD_transp_1"/>
    <property type="match status" value="1"/>
</dbReference>
<dbReference type="RefSeq" id="WP_045548367.1">
    <property type="nucleotide sequence ID" value="NZ_JZDQ02000006.1"/>
</dbReference>
<accession>A0A1J4N8T5</accession>
<dbReference type="OrthoDB" id="9804439at2"/>
<dbReference type="CDD" id="cd06261">
    <property type="entry name" value="TM_PBP2"/>
    <property type="match status" value="1"/>
</dbReference>
<keyword evidence="10" id="KW-1185">Reference proteome</keyword>
<dbReference type="SUPFAM" id="SSF161098">
    <property type="entry name" value="MetI-like"/>
    <property type="match status" value="1"/>
</dbReference>
<name>A0A1J4N8T5_9ACTN</name>
<evidence type="ECO:0000256" key="3">
    <source>
        <dbReference type="ARBA" id="ARBA00022475"/>
    </source>
</evidence>
<sequence length="321" mass="35430">MLNKSPLASRSSQGPSALRQRLSRWDVKYAPYLFVAPFFIVFAAIGLYPLLYTGYLSFFSWPRFGGAVGDPVGWANYVHVITDPVFHKALVNTVAIFLLSSVPQVIVATVIAALLDTNLRGRSWWRMSVLLPYVVAPAAAALIWSAIFADKSGLANQLLGVIGIDPIGWHTDRFASWTAIATMVNWRWTGYNTLILLAAMQAVSRDLYESASLDGASSARQFWNVTLPSIRPTMIFVIVTSTMGGLQIFTEPRLFDTNLQHQGGANYQFQTLTMYVFNTANSATDPYPRAAAAAWLLFLLIVGIALLNFLVTRAIQNRGAR</sequence>
<dbReference type="AlphaFoldDB" id="A0A1J4N8T5"/>
<comment type="similarity">
    <text evidence="7">Belongs to the binding-protein-dependent transport system permease family.</text>
</comment>
<dbReference type="STRING" id="1844.UG56_006000"/>
<feature type="transmembrane region" description="Helical" evidence="7">
    <location>
        <begin position="29"/>
        <end position="51"/>
    </location>
</feature>
<feature type="transmembrane region" description="Helical" evidence="7">
    <location>
        <begin position="127"/>
        <end position="149"/>
    </location>
</feature>
<proteinExistence type="inferred from homology"/>
<keyword evidence="2 7" id="KW-0813">Transport</keyword>
<keyword evidence="4 7" id="KW-0812">Transmembrane</keyword>